<feature type="transmembrane region" description="Helical" evidence="5">
    <location>
        <begin position="130"/>
        <end position="150"/>
    </location>
</feature>
<dbReference type="InterPro" id="IPR050549">
    <property type="entry name" value="MFS_Trehalose_Transporter"/>
</dbReference>
<feature type="non-terminal residue" evidence="7">
    <location>
        <position position="318"/>
    </location>
</feature>
<dbReference type="GO" id="GO:0022857">
    <property type="term" value="F:transmembrane transporter activity"/>
    <property type="evidence" value="ECO:0007669"/>
    <property type="project" value="InterPro"/>
</dbReference>
<dbReference type="SUPFAM" id="SSF103473">
    <property type="entry name" value="MFS general substrate transporter"/>
    <property type="match status" value="1"/>
</dbReference>
<reference evidence="7" key="1">
    <citation type="submission" date="2015-12" db="EMBL/GenBank/DDBJ databases">
        <title>De novo transcriptome assembly of four potential Pierce s Disease insect vectors from Arizona vineyards.</title>
        <authorList>
            <person name="Tassone E.E."/>
        </authorList>
    </citation>
    <scope>NUCLEOTIDE SEQUENCE</scope>
</reference>
<dbReference type="InterPro" id="IPR036259">
    <property type="entry name" value="MFS_trans_sf"/>
</dbReference>
<feature type="transmembrane region" description="Helical" evidence="5">
    <location>
        <begin position="105"/>
        <end position="123"/>
    </location>
</feature>
<dbReference type="PROSITE" id="PS50850">
    <property type="entry name" value="MFS"/>
    <property type="match status" value="1"/>
</dbReference>
<gene>
    <name evidence="7" type="ORF">g.9492</name>
</gene>
<evidence type="ECO:0000256" key="2">
    <source>
        <dbReference type="ARBA" id="ARBA00022692"/>
    </source>
</evidence>
<feature type="transmembrane region" description="Helical" evidence="5">
    <location>
        <begin position="156"/>
        <end position="178"/>
    </location>
</feature>
<dbReference type="Gene3D" id="1.20.1250.20">
    <property type="entry name" value="MFS general substrate transporter like domains"/>
    <property type="match status" value="1"/>
</dbReference>
<keyword evidence="2 5" id="KW-0812">Transmembrane</keyword>
<feature type="transmembrane region" description="Helical" evidence="5">
    <location>
        <begin position="243"/>
        <end position="263"/>
    </location>
</feature>
<evidence type="ECO:0000256" key="1">
    <source>
        <dbReference type="ARBA" id="ARBA00004141"/>
    </source>
</evidence>
<dbReference type="InterPro" id="IPR020846">
    <property type="entry name" value="MFS_dom"/>
</dbReference>
<evidence type="ECO:0000256" key="4">
    <source>
        <dbReference type="ARBA" id="ARBA00023136"/>
    </source>
</evidence>
<sequence>FARQIDVRQYITAFGVVLSVISTGSCMGWVTPTLKTFQKDLDHSQTSWLISIIEIGNLFSIVPAGFLFDHWGRKTFILFTGPVYLIGWAILYFSTDVFLLYTARFVQGVAMGVVFTAAPVYLGEIAAPKIRGAITTLFQVGLYFGFLVEYCLGPLLSYHGLIAITSVFPLLSFLYLLFLPESPYYLVIIEEDLKAAESLAWLRGADRDHVEDELKEIVKSVREEMKSRVSWTDIFTSPTDRRALWITQVIGSIKILSGLVVILSYGTVLFHEFRLSGIVSPELLTIIMGLCLFTSGFFSSTLTDRLGRRPLLLTSTVA</sequence>
<feature type="domain" description="Major facilitator superfamily (MFS) profile" evidence="6">
    <location>
        <begin position="8"/>
        <end position="318"/>
    </location>
</feature>
<feature type="transmembrane region" description="Helical" evidence="5">
    <location>
        <begin position="50"/>
        <end position="68"/>
    </location>
</feature>
<name>A0A1B6CVA7_9HEMI</name>
<dbReference type="PANTHER" id="PTHR48021:SF1">
    <property type="entry name" value="GH07001P-RELATED"/>
    <property type="match status" value="1"/>
</dbReference>
<evidence type="ECO:0000313" key="7">
    <source>
        <dbReference type="EMBL" id="JAS17469.1"/>
    </source>
</evidence>
<dbReference type="PANTHER" id="PTHR48021">
    <property type="match status" value="1"/>
</dbReference>
<comment type="subcellular location">
    <subcellularLocation>
        <location evidence="1">Membrane</location>
        <topology evidence="1">Multi-pass membrane protein</topology>
    </subcellularLocation>
</comment>
<dbReference type="GO" id="GO:0016020">
    <property type="term" value="C:membrane"/>
    <property type="evidence" value="ECO:0007669"/>
    <property type="project" value="UniProtKB-SubCell"/>
</dbReference>
<feature type="non-terminal residue" evidence="7">
    <location>
        <position position="1"/>
    </location>
</feature>
<keyword evidence="3 5" id="KW-1133">Transmembrane helix</keyword>
<feature type="transmembrane region" description="Helical" evidence="5">
    <location>
        <begin position="75"/>
        <end position="93"/>
    </location>
</feature>
<proteinExistence type="predicted"/>
<organism evidence="7">
    <name type="scientific">Clastoptera arizonana</name>
    <name type="common">Arizona spittle bug</name>
    <dbReference type="NCBI Taxonomy" id="38151"/>
    <lineage>
        <taxon>Eukaryota</taxon>
        <taxon>Metazoa</taxon>
        <taxon>Ecdysozoa</taxon>
        <taxon>Arthropoda</taxon>
        <taxon>Hexapoda</taxon>
        <taxon>Insecta</taxon>
        <taxon>Pterygota</taxon>
        <taxon>Neoptera</taxon>
        <taxon>Paraneoptera</taxon>
        <taxon>Hemiptera</taxon>
        <taxon>Auchenorrhyncha</taxon>
        <taxon>Cercopoidea</taxon>
        <taxon>Clastopteridae</taxon>
        <taxon>Clastoptera</taxon>
    </lineage>
</organism>
<dbReference type="AlphaFoldDB" id="A0A1B6CVA7"/>
<dbReference type="InterPro" id="IPR005828">
    <property type="entry name" value="MFS_sugar_transport-like"/>
</dbReference>
<keyword evidence="4 5" id="KW-0472">Membrane</keyword>
<evidence type="ECO:0000256" key="5">
    <source>
        <dbReference type="SAM" id="Phobius"/>
    </source>
</evidence>
<feature type="transmembrane region" description="Helical" evidence="5">
    <location>
        <begin position="12"/>
        <end position="30"/>
    </location>
</feature>
<dbReference type="PROSITE" id="PS00217">
    <property type="entry name" value="SUGAR_TRANSPORT_2"/>
    <property type="match status" value="1"/>
</dbReference>
<dbReference type="Pfam" id="PF00083">
    <property type="entry name" value="Sugar_tr"/>
    <property type="match status" value="1"/>
</dbReference>
<feature type="transmembrane region" description="Helical" evidence="5">
    <location>
        <begin position="283"/>
        <end position="302"/>
    </location>
</feature>
<evidence type="ECO:0000259" key="6">
    <source>
        <dbReference type="PROSITE" id="PS50850"/>
    </source>
</evidence>
<evidence type="ECO:0000256" key="3">
    <source>
        <dbReference type="ARBA" id="ARBA00022989"/>
    </source>
</evidence>
<dbReference type="EMBL" id="GEDC01019829">
    <property type="protein sequence ID" value="JAS17469.1"/>
    <property type="molecule type" value="Transcribed_RNA"/>
</dbReference>
<dbReference type="InterPro" id="IPR005829">
    <property type="entry name" value="Sugar_transporter_CS"/>
</dbReference>
<accession>A0A1B6CVA7</accession>
<protein>
    <recommendedName>
        <fullName evidence="6">Major facilitator superfamily (MFS) profile domain-containing protein</fullName>
    </recommendedName>
</protein>